<evidence type="ECO:0000313" key="3">
    <source>
        <dbReference type="Proteomes" id="UP000198287"/>
    </source>
</evidence>
<gene>
    <name evidence="2" type="ORF">Fcan01_23125</name>
</gene>
<dbReference type="AlphaFoldDB" id="A0A226DA11"/>
<evidence type="ECO:0000256" key="1">
    <source>
        <dbReference type="SAM" id="Phobius"/>
    </source>
</evidence>
<feature type="transmembrane region" description="Helical" evidence="1">
    <location>
        <begin position="198"/>
        <end position="217"/>
    </location>
</feature>
<accession>A0A226DA11</accession>
<reference evidence="2 3" key="1">
    <citation type="submission" date="2015-12" db="EMBL/GenBank/DDBJ databases">
        <title>The genome of Folsomia candida.</title>
        <authorList>
            <person name="Faddeeva A."/>
            <person name="Derks M.F."/>
            <person name="Anvar Y."/>
            <person name="Smit S."/>
            <person name="Van Straalen N."/>
            <person name="Roelofs D."/>
        </authorList>
    </citation>
    <scope>NUCLEOTIDE SEQUENCE [LARGE SCALE GENOMIC DNA]</scope>
    <source>
        <strain evidence="2 3">VU population</strain>
        <tissue evidence="2">Whole body</tissue>
    </source>
</reference>
<sequence>MFSTIFFKSFQTQLKICNFFCINPFHLRDKKLHVIRIPWWRVYFYRVQLLLVTLYTVGTLKWILFEKDEFLVKAQTVGIIGVYTGLEIMIWNWNVNEGPIQFWNSAVLLEERILAETSPPEVQTVQDKISVKFVKYLVYTLNFMTTPSFPLLNMGLVLNNWCQRPYFGSMTPLCNAEGVWLGSHGVNYLWTAVLGMEMWLNVVFVYGGGFYLFNLYFPGIACFLEYIDLLWNSASPNAVTSSHIRNRITQYRRIHILEKMFNSYIGNTCIPYMMGILPAIQIFAVYGCIQFYPVVEMPQYLIFPLMAVDAFLCNATSATLSSFINMESEHFLTKCKNLNSRKLVGTKTGMISREVKACSALKIRFGSNYIDSGTPLMIQHFCWVQTLQMLMIMSKW</sequence>
<feature type="transmembrane region" description="Helical" evidence="1">
    <location>
        <begin position="301"/>
        <end position="324"/>
    </location>
</feature>
<keyword evidence="1" id="KW-0472">Membrane</keyword>
<keyword evidence="1" id="KW-0812">Transmembrane</keyword>
<keyword evidence="1" id="KW-1133">Transmembrane helix</keyword>
<dbReference type="EMBL" id="LNIX01000027">
    <property type="protein sequence ID" value="OXA41993.1"/>
    <property type="molecule type" value="Genomic_DNA"/>
</dbReference>
<comment type="caution">
    <text evidence="2">The sequence shown here is derived from an EMBL/GenBank/DDBJ whole genome shotgun (WGS) entry which is preliminary data.</text>
</comment>
<dbReference type="OrthoDB" id="8297494at2759"/>
<feature type="transmembrane region" description="Helical" evidence="1">
    <location>
        <begin position="136"/>
        <end position="158"/>
    </location>
</feature>
<dbReference type="Proteomes" id="UP000198287">
    <property type="component" value="Unassembled WGS sequence"/>
</dbReference>
<proteinExistence type="predicted"/>
<keyword evidence="3" id="KW-1185">Reference proteome</keyword>
<feature type="transmembrane region" description="Helical" evidence="1">
    <location>
        <begin position="43"/>
        <end position="64"/>
    </location>
</feature>
<organism evidence="2 3">
    <name type="scientific">Folsomia candida</name>
    <name type="common">Springtail</name>
    <dbReference type="NCBI Taxonomy" id="158441"/>
    <lineage>
        <taxon>Eukaryota</taxon>
        <taxon>Metazoa</taxon>
        <taxon>Ecdysozoa</taxon>
        <taxon>Arthropoda</taxon>
        <taxon>Hexapoda</taxon>
        <taxon>Collembola</taxon>
        <taxon>Entomobryomorpha</taxon>
        <taxon>Isotomoidea</taxon>
        <taxon>Isotomidae</taxon>
        <taxon>Proisotominae</taxon>
        <taxon>Folsomia</taxon>
    </lineage>
</organism>
<feature type="transmembrane region" description="Helical" evidence="1">
    <location>
        <begin position="269"/>
        <end position="295"/>
    </location>
</feature>
<name>A0A226DA11_FOLCA</name>
<evidence type="ECO:0000313" key="2">
    <source>
        <dbReference type="EMBL" id="OXA41993.1"/>
    </source>
</evidence>
<protein>
    <submittedName>
        <fullName evidence="2">Uncharacterized protein</fullName>
    </submittedName>
</protein>